<evidence type="ECO:0008006" key="3">
    <source>
        <dbReference type="Google" id="ProtNLM"/>
    </source>
</evidence>
<protein>
    <recommendedName>
        <fullName evidence="3">Nicotinic acid mononucleotide adenyltransferase</fullName>
    </recommendedName>
</protein>
<dbReference type="OrthoDB" id="1150486at2"/>
<gene>
    <name evidence="1" type="ordered locus">RB2501_07730</name>
</gene>
<organism evidence="1 2">
    <name type="scientific">Robiginitalea biformata (strain ATCC BAA-864 / DSM 15991 / KCTC 12146 / HTCC2501)</name>
    <dbReference type="NCBI Taxonomy" id="313596"/>
    <lineage>
        <taxon>Bacteria</taxon>
        <taxon>Pseudomonadati</taxon>
        <taxon>Bacteroidota</taxon>
        <taxon>Flavobacteriia</taxon>
        <taxon>Flavobacteriales</taxon>
        <taxon>Flavobacteriaceae</taxon>
        <taxon>Robiginitalea</taxon>
    </lineage>
</organism>
<proteinExistence type="predicted"/>
<dbReference type="RefSeq" id="WP_015753530.1">
    <property type="nucleotide sequence ID" value="NC_013222.1"/>
</dbReference>
<accession>A4CIL6</accession>
<evidence type="ECO:0000313" key="2">
    <source>
        <dbReference type="Proteomes" id="UP000009049"/>
    </source>
</evidence>
<keyword evidence="2" id="KW-1185">Reference proteome</keyword>
<dbReference type="eggNOG" id="ENOG502Z7I6">
    <property type="taxonomic scope" value="Bacteria"/>
</dbReference>
<dbReference type="STRING" id="313596.RB2501_07730"/>
<dbReference type="AlphaFoldDB" id="A4CIL6"/>
<evidence type="ECO:0000313" key="1">
    <source>
        <dbReference type="EMBL" id="EAR16774.1"/>
    </source>
</evidence>
<dbReference type="Proteomes" id="UP000009049">
    <property type="component" value="Chromosome"/>
</dbReference>
<name>A4CIL6_ROBBH</name>
<sequence length="308" mass="35150">MRTKITILPLLLLTFLLHSCYTELWVEEPAPVADVPVSARQVLEAYDLWYVDIHATRGSGEVPFLQHAFTVSFDRGALLANNNLVGIGKTGNGLGIQVGWYDTAGGIVAIDHDIDGLWDLDVYVLGNARVELYDPQTDTSYFLHGYQRGQFDYDGLFYDNIHYFLQEYSAWEKTFASDAGTLNDFDREHFLSFPALGNRDEFRSSEDLPGTPIQALLWDYQGRYTVYNVPGDPSLKTLTLDYEFMGNDYFELYVIDDGTIELYHPDSGTLYEFSGRGYRQFLKDAGRDLRKRRAETLPDMHVSRKRPG</sequence>
<reference evidence="1 2" key="1">
    <citation type="journal article" date="2009" name="J. Bacteriol.">
        <title>Complete genome sequence of Robiginitalea biformata HTCC2501.</title>
        <authorList>
            <person name="Oh H.M."/>
            <person name="Giovannoni S.J."/>
            <person name="Lee K."/>
            <person name="Ferriera S."/>
            <person name="Johnson J."/>
            <person name="Cho J.C."/>
        </authorList>
    </citation>
    <scope>NUCLEOTIDE SEQUENCE [LARGE SCALE GENOMIC DNA]</scope>
    <source>
        <strain evidence="2">ATCC BAA-864 / HTCC2501 / KCTC 12146</strain>
    </source>
</reference>
<dbReference type="KEGG" id="rbi:RB2501_07730"/>
<dbReference type="HOGENOM" id="CLU_908181_0_0_10"/>
<dbReference type="EMBL" id="CP001712">
    <property type="protein sequence ID" value="EAR16774.1"/>
    <property type="molecule type" value="Genomic_DNA"/>
</dbReference>